<evidence type="ECO:0000313" key="1">
    <source>
        <dbReference type="EMBL" id="CAG9609881.1"/>
    </source>
</evidence>
<accession>A0A9C7GCI2</accession>
<sequence>MENSYDQLLQDYRLIWNNRLLQIEGQDSDQILLEAIKREINDENSHPRIRRNKYEKFYLATKRIIEAPIPSQSKIDLIYLHKNMMEEN</sequence>
<comment type="caution">
    <text evidence="1">The sequence shown here is derived from an EMBL/GenBank/DDBJ whole genome shotgun (WGS) entry which is preliminary data.</text>
</comment>
<organism evidence="1 2">
    <name type="scientific">Pseudoneobacillus rhizosphaerae</name>
    <dbReference type="NCBI Taxonomy" id="2880968"/>
    <lineage>
        <taxon>Bacteria</taxon>
        <taxon>Bacillati</taxon>
        <taxon>Bacillota</taxon>
        <taxon>Bacilli</taxon>
        <taxon>Bacillales</taxon>
        <taxon>Bacillaceae</taxon>
        <taxon>Pseudoneobacillus</taxon>
    </lineage>
</organism>
<dbReference type="EMBL" id="CAKJTG010000025">
    <property type="protein sequence ID" value="CAG9609881.1"/>
    <property type="molecule type" value="Genomic_DNA"/>
</dbReference>
<dbReference type="RefSeq" id="WP_230498115.1">
    <property type="nucleotide sequence ID" value="NZ_CAKJTG010000025.1"/>
</dbReference>
<evidence type="ECO:0000313" key="2">
    <source>
        <dbReference type="Proteomes" id="UP000789845"/>
    </source>
</evidence>
<dbReference type="AlphaFoldDB" id="A0A9C7GCI2"/>
<keyword evidence="2" id="KW-1185">Reference proteome</keyword>
<dbReference type="Proteomes" id="UP000789845">
    <property type="component" value="Unassembled WGS sequence"/>
</dbReference>
<name>A0A9C7GCI2_9BACI</name>
<gene>
    <name evidence="1" type="ORF">NEOCIP111885_03624</name>
</gene>
<protein>
    <submittedName>
        <fullName evidence="1">Uncharacterized protein</fullName>
    </submittedName>
</protein>
<reference evidence="1" key="1">
    <citation type="submission" date="2021-10" db="EMBL/GenBank/DDBJ databases">
        <authorList>
            <person name="Criscuolo A."/>
        </authorList>
    </citation>
    <scope>NUCLEOTIDE SEQUENCE</scope>
    <source>
        <strain evidence="1">CIP111885</strain>
    </source>
</reference>
<proteinExistence type="predicted"/>